<organism evidence="1 2">
    <name type="scientific">Melastoma candidum</name>
    <dbReference type="NCBI Taxonomy" id="119954"/>
    <lineage>
        <taxon>Eukaryota</taxon>
        <taxon>Viridiplantae</taxon>
        <taxon>Streptophyta</taxon>
        <taxon>Embryophyta</taxon>
        <taxon>Tracheophyta</taxon>
        <taxon>Spermatophyta</taxon>
        <taxon>Magnoliopsida</taxon>
        <taxon>eudicotyledons</taxon>
        <taxon>Gunneridae</taxon>
        <taxon>Pentapetalae</taxon>
        <taxon>rosids</taxon>
        <taxon>malvids</taxon>
        <taxon>Myrtales</taxon>
        <taxon>Melastomataceae</taxon>
        <taxon>Melastomatoideae</taxon>
        <taxon>Melastomateae</taxon>
        <taxon>Melastoma</taxon>
    </lineage>
</organism>
<reference evidence="2" key="1">
    <citation type="journal article" date="2023" name="Front. Plant Sci.">
        <title>Chromosomal-level genome assembly of Melastoma candidum provides insights into trichome evolution.</title>
        <authorList>
            <person name="Zhong Y."/>
            <person name="Wu W."/>
            <person name="Sun C."/>
            <person name="Zou P."/>
            <person name="Liu Y."/>
            <person name="Dai S."/>
            <person name="Zhou R."/>
        </authorList>
    </citation>
    <scope>NUCLEOTIDE SEQUENCE [LARGE SCALE GENOMIC DNA]</scope>
</reference>
<dbReference type="Proteomes" id="UP001057402">
    <property type="component" value="Chromosome 5"/>
</dbReference>
<dbReference type="EMBL" id="CM042884">
    <property type="protein sequence ID" value="KAI4368670.1"/>
    <property type="molecule type" value="Genomic_DNA"/>
</dbReference>
<comment type="caution">
    <text evidence="1">The sequence shown here is derived from an EMBL/GenBank/DDBJ whole genome shotgun (WGS) entry which is preliminary data.</text>
</comment>
<proteinExistence type="predicted"/>
<evidence type="ECO:0000313" key="1">
    <source>
        <dbReference type="EMBL" id="KAI4368670.1"/>
    </source>
</evidence>
<name>A0ACB9QPV5_9MYRT</name>
<gene>
    <name evidence="1" type="ORF">MLD38_017203</name>
</gene>
<protein>
    <submittedName>
        <fullName evidence="1">Uncharacterized protein</fullName>
    </submittedName>
</protein>
<accession>A0ACB9QPV5</accession>
<evidence type="ECO:0000313" key="2">
    <source>
        <dbReference type="Proteomes" id="UP001057402"/>
    </source>
</evidence>
<sequence>MAMVEEKESGDEKEVAVVPPQKLKSPWKTPPVAGDAPVMGAKSWPALGEVPKVVDSPVKVVDSGAVSPTAVSKEGALIQPHPNSQAAGNPSICNDSSLQYQKTGPKRNPSGPPPFPAQLPYIQQPFPPMFHAMAPPHIGSPGYAYHLNNGPFPNFEAAHAKSGGEMPMHPPPHGKNFHPPSQPAGLLNNFPRGFVPGDGVAMQPIVGPRAFMRTPFYGPSAGYMHGPGFHGPTSICYVPLPPGSVRGPYPPQFAPYPGNPGGPTLPPETLALRSNIVRQIDYYFSDENLQHDRYLLSLMDDEGWVLIFQIAEFKRVKRMCTDIRFILYALHSSMIVEVKADKVRRKGDWSKWIAFSTEHESSKAGTPRSQLTEIAAESCEDEDVSYDKKRSFSPVSCEGNPPDVRDSICRSIRYSPSIVTKDEVLDKSLESLPERNKTTTPSVPLESSICVLSNEFSNTFMLDEELELEQNGGKKDNSSSLRRVEDEDDETAYNHDVQRLVIVTQNSQVGYISEPRGKQATSLSSELASKINEGLYFYEQELKSKQSNPRKNNSQDSGSGQTFVGKLNSKISDSFSADGSLGRASVSNSRNNNNKNHSKVHAFHKQRFFSGNFRMRGSPNSAGSMSESPPSSSFGFFFGSTPPDNHGLRPSKLSVSPHGNLSSSSPPVGSMPKSFLPFQHPSHQLLEENGFKQQKYNKFHKRCLHERKKLGIGCSEEMNTLYRFWSYFLRDICVPSMYEEFHRLAIEDASANYYYGIECLFRFYSYGLEKEFREELYKEFEMLALEFYHRGNLYGLEKYWAFHHYRRQKDPLEKDPELERLLSEEFRSLEDFRAKEKTNTGMKELEGN</sequence>
<keyword evidence="2" id="KW-1185">Reference proteome</keyword>